<feature type="chain" id="PRO_5040752724" evidence="2">
    <location>
        <begin position="31"/>
        <end position="1692"/>
    </location>
</feature>
<sequence>MYSANRFTQRPACRLISVLLALGLTLGLFAGCQKKTVDAGELDVSAFSVSAGEKDGLIAADAAFTIQYGGKESLSADALKGLLQLEPQQEFTLKKEGQGFTLTPAQPFGENTVVNLRLLDKRGVVLRSWAFQTSAGFAVLETTPRDGTDYVPTVSGIEFVFSRATVSEEDFLSHFTLKKEEDGTPVEGTVKKAADRIAFVPKEGLQPLTIYTATLDAQLPAGDGELLGKETSFSFKTSEIEGEGYRSGGYFENASPISENFLPGEAPLIAVNCDDSFQQASPEASVSVYRFKGAQDYKSALQTLMDARNETSFPSSVRPEVDTAALDNLGTFQVALTTPQSTGNRSYWGPSYLILPGEYDYGWYYFDVKIKSPKNGEEFSLQKFIQVSDLSVYSVQADGDNLFWLNDSQSGEALGNVKITLSGGEIDATGSSAADGTALIAAGTKEDSRQSTALLEIEHGERPYLDLFSLQQDSPPTGKEQYVSYLYTDRPIYMSSDTIRLWGLVRPRGNAPAPQNLRVTLGGYDEELYEVPITLAPDGTFLAELSYEKLAGKQISYERVQLMCGEEDVLSTVGVEVGDYQKPAYYPSISSDKVIYRAGENAVMTFNASFFDGTPAHNFSATLSCGNLSDQNYTFVTDEAGSAVQTLKLPQDRDPEAYQPYDWRPDQLYYYVENASGENENFSLSGELNVLYRDMALRGELSGEGEQQALTILTNRIDTSKIQEQDDVYDDENLLGAPVDADVTAEVHRVFYTKTEAGSYYDFVKKENVTYYEYERQDEVVSTERYRTAGGRYELRDLPVSSGEDSYYVLLSAEDSAGKRIEEKVWIGSDSYRYQQGRRRLSFQKSGAGEDYQRSYHFKDGEDVVFDVMDSGELLEGGKLLQAVAQTGVSSYAVQDGAKARLAFDESLVPNYYIAGAWFDGKHVYNIENQQMSFDPGARELGVSVQTDKERYAPGESAKITVSAAYPDGKPAAGAAVSLSLVDEAVFAIMPQEADPLSGLYEDAYQPNMGSYASYREYNFLGDMAAEKGGGGGDGGIRTDFQDTAAFLGGTTDEQGNCSFEVALPDNITSWRATAQAVTTDLRAGAARPGVIVTGDFFLNEVMSKTLLEGDDATLSLRAYGDAVKSSDTVDYTVSVEGNGQKLEQKATGKAGEQTVLPIGKLQKGEYTVTMQAKFGEYQDAVQKPLQVIGSGVEATLTSKFSLADGVQIEPTRFPVVLGFYDEDYAFYDEVLGSLARAGGSRADERLARQYANDKLRALSGEEELFPGMQDDLSDVIDGSYVRLYPYDSDSIPLAAKVHLAAPEYLVGGDMTAGFYNAIGSRQMGDSEADLTTAAAAYLGLATHRAPVLGQLRALLEQREGYTLEQQLWLLAALAAIGDGDAAKGYYDEIVAPNLKEGETGAGIATLTLGESAGDVEENLRLTALASISASILRLPDAQGMVRYLMSNRSTLDNYLLEQVVYLRYNEPQGTSAAAFSYQKDGKREKVELDKTGMTFLNLTADQFGKADLKLESGNVLVSAYYLGSAAEASEQENNQITLKKTIETTDGGPMKPGSIVRITLTPVLPNNKIDPSNLTVDDYIPSGMRYLGMGSAAGEYDEKYNHYWNLISREEQRVSFCYFDWEDGLNYYGEMEGGFPEEPVPGEQTYPEIKPLTYYARCATPGAYVVDGAYASSPSAMMWGMSERTNVQIDE</sequence>
<dbReference type="PROSITE" id="PS51257">
    <property type="entry name" value="PROKAR_LIPOPROTEIN"/>
    <property type="match status" value="1"/>
</dbReference>
<comment type="caution">
    <text evidence="5">The sequence shown here is derived from an EMBL/GenBank/DDBJ whole genome shotgun (WGS) entry which is preliminary data.</text>
</comment>
<evidence type="ECO:0000259" key="3">
    <source>
        <dbReference type="SMART" id="SM01359"/>
    </source>
</evidence>
<dbReference type="InterPro" id="IPR032812">
    <property type="entry name" value="SbsA_Ig"/>
</dbReference>
<dbReference type="GO" id="GO:0004866">
    <property type="term" value="F:endopeptidase inhibitor activity"/>
    <property type="evidence" value="ECO:0007669"/>
    <property type="project" value="InterPro"/>
</dbReference>
<dbReference type="Proteomes" id="UP000294682">
    <property type="component" value="Unassembled WGS sequence"/>
</dbReference>
<dbReference type="Pfam" id="PF07703">
    <property type="entry name" value="A2M_BRD"/>
    <property type="match status" value="1"/>
</dbReference>
<dbReference type="SMART" id="SM01360">
    <property type="entry name" value="A2M"/>
    <property type="match status" value="1"/>
</dbReference>
<dbReference type="RefSeq" id="WP_165873152.1">
    <property type="nucleotide sequence ID" value="NZ_SLUK01000006.1"/>
</dbReference>
<organism evidence="5 6">
    <name type="scientific">Harryflintia acetispora</name>
    <dbReference type="NCBI Taxonomy" id="1849041"/>
    <lineage>
        <taxon>Bacteria</taxon>
        <taxon>Bacillati</taxon>
        <taxon>Bacillota</taxon>
        <taxon>Clostridia</taxon>
        <taxon>Eubacteriales</taxon>
        <taxon>Oscillospiraceae</taxon>
        <taxon>Harryflintia</taxon>
    </lineage>
</organism>
<proteinExistence type="predicted"/>
<feature type="signal peptide" evidence="2">
    <location>
        <begin position="1"/>
        <end position="30"/>
    </location>
</feature>
<reference evidence="5 6" key="1">
    <citation type="submission" date="2019-03" db="EMBL/GenBank/DDBJ databases">
        <title>Genomic Encyclopedia of Type Strains, Phase IV (KMG-IV): sequencing the most valuable type-strain genomes for metagenomic binning, comparative biology and taxonomic classification.</title>
        <authorList>
            <person name="Goeker M."/>
        </authorList>
    </citation>
    <scope>NUCLEOTIDE SEQUENCE [LARGE SCALE GENOMIC DNA]</scope>
    <source>
        <strain evidence="5 6">DSM 100433</strain>
    </source>
</reference>
<dbReference type="EMBL" id="SLUK01000006">
    <property type="protein sequence ID" value="TCL43164.1"/>
    <property type="molecule type" value="Genomic_DNA"/>
</dbReference>
<dbReference type="InterPro" id="IPR011625">
    <property type="entry name" value="A2M_N_BRD"/>
</dbReference>
<protein>
    <submittedName>
        <fullName evidence="5">Uncharacterized protein YfaS (Alpha-2-macroglobulin family)</fullName>
    </submittedName>
</protein>
<dbReference type="SMART" id="SM01359">
    <property type="entry name" value="A2M_N_2"/>
    <property type="match status" value="1"/>
</dbReference>
<evidence type="ECO:0000256" key="1">
    <source>
        <dbReference type="ARBA" id="ARBA00022729"/>
    </source>
</evidence>
<evidence type="ECO:0000256" key="2">
    <source>
        <dbReference type="SAM" id="SignalP"/>
    </source>
</evidence>
<dbReference type="PANTHER" id="PTHR40094">
    <property type="entry name" value="ALPHA-2-MACROGLOBULIN HOMOLOG"/>
    <property type="match status" value="1"/>
</dbReference>
<accession>A0A9X8UIW8</accession>
<dbReference type="InterPro" id="IPR001599">
    <property type="entry name" value="Macroglobln_a2"/>
</dbReference>
<evidence type="ECO:0000259" key="4">
    <source>
        <dbReference type="SMART" id="SM01360"/>
    </source>
</evidence>
<evidence type="ECO:0000313" key="6">
    <source>
        <dbReference type="Proteomes" id="UP000294682"/>
    </source>
</evidence>
<keyword evidence="1 2" id="KW-0732">Signal</keyword>
<gene>
    <name evidence="5" type="ORF">EDD78_10621</name>
</gene>
<dbReference type="Pfam" id="PF13205">
    <property type="entry name" value="Big_5"/>
    <property type="match status" value="1"/>
</dbReference>
<feature type="domain" description="Alpha-2-macroglobulin" evidence="4">
    <location>
        <begin position="1044"/>
        <end position="1136"/>
    </location>
</feature>
<feature type="domain" description="Alpha-2-macroglobulin bait region" evidence="3">
    <location>
        <begin position="841"/>
        <end position="989"/>
    </location>
</feature>
<dbReference type="Pfam" id="PF00207">
    <property type="entry name" value="A2M"/>
    <property type="match status" value="1"/>
</dbReference>
<dbReference type="InterPro" id="IPR051802">
    <property type="entry name" value="YfhM-like"/>
</dbReference>
<keyword evidence="6" id="KW-1185">Reference proteome</keyword>
<name>A0A9X8UIW8_9FIRM</name>
<dbReference type="PANTHER" id="PTHR40094:SF1">
    <property type="entry name" value="UBIQUITIN DOMAIN-CONTAINING PROTEIN"/>
    <property type="match status" value="1"/>
</dbReference>
<evidence type="ECO:0000313" key="5">
    <source>
        <dbReference type="EMBL" id="TCL43164.1"/>
    </source>
</evidence>
<dbReference type="Gene3D" id="2.60.40.3710">
    <property type="match status" value="1"/>
</dbReference>